<sequence length="112" mass="12105">MSYKILVLIGAEQHVPDISGCCAVLDELCLTITKVQHGLCLPLKVFGHPIREVGVGCNRFRGCAETKVPKRGGFELQGDVSHPGEIVCPYKLVHLVGPHTDNRTTGVPCAMK</sequence>
<accession>A0A8T2RRC0</accession>
<dbReference type="Proteomes" id="UP000825935">
    <property type="component" value="Chromosome 25"/>
</dbReference>
<proteinExistence type="predicted"/>
<evidence type="ECO:0000313" key="2">
    <source>
        <dbReference type="Proteomes" id="UP000825935"/>
    </source>
</evidence>
<protein>
    <submittedName>
        <fullName evidence="1">Uncharacterized protein</fullName>
    </submittedName>
</protein>
<keyword evidence="2" id="KW-1185">Reference proteome</keyword>
<comment type="caution">
    <text evidence="1">The sequence shown here is derived from an EMBL/GenBank/DDBJ whole genome shotgun (WGS) entry which is preliminary data.</text>
</comment>
<organism evidence="1 2">
    <name type="scientific">Ceratopteris richardii</name>
    <name type="common">Triangle waterfern</name>
    <dbReference type="NCBI Taxonomy" id="49495"/>
    <lineage>
        <taxon>Eukaryota</taxon>
        <taxon>Viridiplantae</taxon>
        <taxon>Streptophyta</taxon>
        <taxon>Embryophyta</taxon>
        <taxon>Tracheophyta</taxon>
        <taxon>Polypodiopsida</taxon>
        <taxon>Polypodiidae</taxon>
        <taxon>Polypodiales</taxon>
        <taxon>Pteridineae</taxon>
        <taxon>Pteridaceae</taxon>
        <taxon>Parkerioideae</taxon>
        <taxon>Ceratopteris</taxon>
    </lineage>
</organism>
<evidence type="ECO:0000313" key="1">
    <source>
        <dbReference type="EMBL" id="KAH7298972.1"/>
    </source>
</evidence>
<dbReference type="AlphaFoldDB" id="A0A8T2RRC0"/>
<name>A0A8T2RRC0_CERRI</name>
<gene>
    <name evidence="1" type="ORF">KP509_25G067400</name>
</gene>
<dbReference type="EMBL" id="CM035430">
    <property type="protein sequence ID" value="KAH7298972.1"/>
    <property type="molecule type" value="Genomic_DNA"/>
</dbReference>
<reference evidence="1" key="1">
    <citation type="submission" date="2021-08" db="EMBL/GenBank/DDBJ databases">
        <title>WGS assembly of Ceratopteris richardii.</title>
        <authorList>
            <person name="Marchant D.B."/>
            <person name="Chen G."/>
            <person name="Jenkins J."/>
            <person name="Shu S."/>
            <person name="Leebens-Mack J."/>
            <person name="Grimwood J."/>
            <person name="Schmutz J."/>
            <person name="Soltis P."/>
            <person name="Soltis D."/>
            <person name="Chen Z.-H."/>
        </authorList>
    </citation>
    <scope>NUCLEOTIDE SEQUENCE</scope>
    <source>
        <strain evidence="1">Whitten #5841</strain>
        <tissue evidence="1">Leaf</tissue>
    </source>
</reference>